<dbReference type="Proteomes" id="UP000676310">
    <property type="component" value="Unassembled WGS sequence"/>
</dbReference>
<dbReference type="InterPro" id="IPR002893">
    <property type="entry name" value="Znf_MYND"/>
</dbReference>
<dbReference type="EMBL" id="CAJRGZ010000016">
    <property type="protein sequence ID" value="CAG5154280.1"/>
    <property type="molecule type" value="Genomic_DNA"/>
</dbReference>
<evidence type="ECO:0000256" key="2">
    <source>
        <dbReference type="ARBA" id="ARBA00022771"/>
    </source>
</evidence>
<gene>
    <name evidence="6" type="ORF">ALTATR162_LOCUS3543</name>
</gene>
<feature type="domain" description="MYND-type" evidence="5">
    <location>
        <begin position="9"/>
        <end position="49"/>
    </location>
</feature>
<dbReference type="GeneID" id="67015111"/>
<reference evidence="6" key="1">
    <citation type="submission" date="2021-05" db="EMBL/GenBank/DDBJ databases">
        <authorList>
            <person name="Stam R."/>
        </authorList>
    </citation>
    <scope>NUCLEOTIDE SEQUENCE</scope>
    <source>
        <strain evidence="6">CS162</strain>
    </source>
</reference>
<dbReference type="AlphaFoldDB" id="A0A8J2HZG0"/>
<dbReference type="Pfam" id="PF01753">
    <property type="entry name" value="zf-MYND"/>
    <property type="match status" value="1"/>
</dbReference>
<evidence type="ECO:0000256" key="3">
    <source>
        <dbReference type="ARBA" id="ARBA00022833"/>
    </source>
</evidence>
<keyword evidence="7" id="KW-1185">Reference proteome</keyword>
<evidence type="ECO:0000256" key="4">
    <source>
        <dbReference type="PROSITE-ProRule" id="PRU00134"/>
    </source>
</evidence>
<dbReference type="PROSITE" id="PS50865">
    <property type="entry name" value="ZF_MYND_2"/>
    <property type="match status" value="1"/>
</dbReference>
<dbReference type="GO" id="GO:0008270">
    <property type="term" value="F:zinc ion binding"/>
    <property type="evidence" value="ECO:0007669"/>
    <property type="project" value="UniProtKB-KW"/>
</dbReference>
<accession>A0A8J2HZG0</accession>
<evidence type="ECO:0000313" key="6">
    <source>
        <dbReference type="EMBL" id="CAG5154280.1"/>
    </source>
</evidence>
<evidence type="ECO:0000256" key="1">
    <source>
        <dbReference type="ARBA" id="ARBA00022723"/>
    </source>
</evidence>
<dbReference type="OrthoDB" id="432970at2759"/>
<sequence>MAPEAQASCAVCGEPALNVCSGCKLDTSLRQYCGKACQTKDWPTHKKACKYAQNAILEKRLERVAEVVKQAYYSFRKNTWDKPIDNIEDREDALVIHYGAQFEQSKYFAKFPQHLMPTKQVKDAVLCLLMCNEPLAYMYSVVVKLLKDIRLEIEEVRLNLGSIPRKMVIYYPCGERDQNWPRYFHEVIRITSITTKKQWIIDITGAQYGINRALWTWQEYRYLFKAEVKAIYPFGTNKAALKAASRIAGSPSMSYGAISVVADHLAINLDERLTRTGKRLSQLVHLSQREFASDMRQLLEFMSDTVHTFVRANDFQEEFEAMMMHEEMYPGVSIQQYIIVTKAIYAQAATASTG</sequence>
<dbReference type="RefSeq" id="XP_043167086.1">
    <property type="nucleotide sequence ID" value="XM_043311151.1"/>
</dbReference>
<protein>
    <recommendedName>
        <fullName evidence="5">MYND-type domain-containing protein</fullName>
    </recommendedName>
</protein>
<dbReference type="Gene3D" id="6.10.140.2220">
    <property type="match status" value="1"/>
</dbReference>
<organism evidence="6 7">
    <name type="scientific">Alternaria atra</name>
    <dbReference type="NCBI Taxonomy" id="119953"/>
    <lineage>
        <taxon>Eukaryota</taxon>
        <taxon>Fungi</taxon>
        <taxon>Dikarya</taxon>
        <taxon>Ascomycota</taxon>
        <taxon>Pezizomycotina</taxon>
        <taxon>Dothideomycetes</taxon>
        <taxon>Pleosporomycetidae</taxon>
        <taxon>Pleosporales</taxon>
        <taxon>Pleosporineae</taxon>
        <taxon>Pleosporaceae</taxon>
        <taxon>Alternaria</taxon>
        <taxon>Alternaria sect. Ulocladioides</taxon>
    </lineage>
</organism>
<name>A0A8J2HZG0_9PLEO</name>
<proteinExistence type="predicted"/>
<keyword evidence="3" id="KW-0862">Zinc</keyword>
<comment type="caution">
    <text evidence="6">The sequence shown here is derived from an EMBL/GenBank/DDBJ whole genome shotgun (WGS) entry which is preliminary data.</text>
</comment>
<evidence type="ECO:0000313" key="7">
    <source>
        <dbReference type="Proteomes" id="UP000676310"/>
    </source>
</evidence>
<dbReference type="SUPFAM" id="SSF144232">
    <property type="entry name" value="HIT/MYND zinc finger-like"/>
    <property type="match status" value="1"/>
</dbReference>
<keyword evidence="2 4" id="KW-0863">Zinc-finger</keyword>
<evidence type="ECO:0000259" key="5">
    <source>
        <dbReference type="PROSITE" id="PS50865"/>
    </source>
</evidence>
<keyword evidence="1" id="KW-0479">Metal-binding</keyword>